<feature type="chain" id="PRO_5041601802" description="Lipoprotein" evidence="2">
    <location>
        <begin position="23"/>
        <end position="236"/>
    </location>
</feature>
<evidence type="ECO:0000313" key="6">
    <source>
        <dbReference type="Proteomes" id="UP000325385"/>
    </source>
</evidence>
<feature type="region of interest" description="Disordered" evidence="1">
    <location>
        <begin position="44"/>
        <end position="70"/>
    </location>
</feature>
<keyword evidence="2" id="KW-0732">Signal</keyword>
<feature type="signal peptide" evidence="2">
    <location>
        <begin position="1"/>
        <end position="22"/>
    </location>
</feature>
<dbReference type="GeneID" id="69697260"/>
<sequence length="236" mass="24102">MKRRLLVSLVPVALLASCGDKAEDEAAGDAMDPASEQALNGELATDPDLAGSNEANAALSGTGNAAIPDIDKSPRAVEAARSRAAELVGGRSELVSPPSALSLGADGQPSAAMVAAARAAVSPGGENCGDKVEYTSSWAAKLPTAFPVYPRGNTQEAAGTDEGDCALRVVSFLTPVALEEVLAFYYTRARAAGYSAEHTKSAGDNILSGTKGKAAYVVYGRRLSQGVTEIDLVTTD</sequence>
<accession>A0A222EX03</accession>
<reference evidence="4" key="2">
    <citation type="submission" date="2018-09" db="EMBL/GenBank/DDBJ databases">
        <authorList>
            <person name="Zhang J."/>
        </authorList>
    </citation>
    <scope>NUCLEOTIDE SEQUENCE</scope>
    <source>
        <strain evidence="4">21-3</strain>
    </source>
</reference>
<reference evidence="3 5" key="3">
    <citation type="submission" date="2019-01" db="EMBL/GenBank/DDBJ databases">
        <title>Complete genome sequence of Erythrobacter flavus KJ5.</title>
        <authorList>
            <person name="Kanesaki Y."/>
            <person name="Brotosudarmo T."/>
            <person name="Moriuchi R."/>
            <person name="Awai K."/>
        </authorList>
    </citation>
    <scope>NUCLEOTIDE SEQUENCE [LARGE SCALE GENOMIC DNA]</scope>
    <source>
        <strain evidence="3 5">KJ5</strain>
    </source>
</reference>
<proteinExistence type="predicted"/>
<dbReference type="Proteomes" id="UP000325385">
    <property type="component" value="Chromosome"/>
</dbReference>
<evidence type="ECO:0000313" key="5">
    <source>
        <dbReference type="Proteomes" id="UP000290057"/>
    </source>
</evidence>
<dbReference type="Proteomes" id="UP000290057">
    <property type="component" value="Chromosome"/>
</dbReference>
<evidence type="ECO:0000313" key="4">
    <source>
        <dbReference type="EMBL" id="QFI63238.1"/>
    </source>
</evidence>
<dbReference type="PROSITE" id="PS51257">
    <property type="entry name" value="PROKAR_LIPOPROTEIN"/>
    <property type="match status" value="1"/>
</dbReference>
<reference evidence="6" key="1">
    <citation type="submission" date="2018-09" db="EMBL/GenBank/DDBJ databases">
        <title>Nocardia yunnanensis sp. nov., an actinomycete isolated from a soil sample.</title>
        <authorList>
            <person name="Zhang J."/>
        </authorList>
    </citation>
    <scope>NUCLEOTIDE SEQUENCE [LARGE SCALE GENOMIC DNA]</scope>
    <source>
        <strain evidence="6">21-3</strain>
    </source>
</reference>
<evidence type="ECO:0008006" key="7">
    <source>
        <dbReference type="Google" id="ProtNLM"/>
    </source>
</evidence>
<evidence type="ECO:0000313" key="3">
    <source>
        <dbReference type="EMBL" id="BBI20441.1"/>
    </source>
</evidence>
<organism evidence="3 5">
    <name type="scientific">Qipengyuania flava</name>
    <dbReference type="NCBI Taxonomy" id="192812"/>
    <lineage>
        <taxon>Bacteria</taxon>
        <taxon>Pseudomonadati</taxon>
        <taxon>Pseudomonadota</taxon>
        <taxon>Alphaproteobacteria</taxon>
        <taxon>Sphingomonadales</taxon>
        <taxon>Erythrobacteraceae</taxon>
        <taxon>Qipengyuania</taxon>
    </lineage>
</organism>
<dbReference type="EMBL" id="CP032228">
    <property type="protein sequence ID" value="QFI63238.1"/>
    <property type="molecule type" value="Genomic_DNA"/>
</dbReference>
<gene>
    <name evidence="4" type="ORF">D0Y83_08110</name>
    <name evidence="3" type="ORF">EKJ_12880</name>
</gene>
<dbReference type="KEGG" id="efv:CHH26_11105"/>
<dbReference type="EMBL" id="AP019389">
    <property type="protein sequence ID" value="BBI20441.1"/>
    <property type="molecule type" value="Genomic_DNA"/>
</dbReference>
<dbReference type="AlphaFoldDB" id="A0A222EX03"/>
<name>A0A222EX03_9SPHN</name>
<feature type="compositionally biased region" description="Polar residues" evidence="1">
    <location>
        <begin position="53"/>
        <end position="63"/>
    </location>
</feature>
<evidence type="ECO:0000256" key="1">
    <source>
        <dbReference type="SAM" id="MobiDB-lite"/>
    </source>
</evidence>
<dbReference type="RefSeq" id="WP_067469569.1">
    <property type="nucleotide sequence ID" value="NZ_AP019389.1"/>
</dbReference>
<keyword evidence="5" id="KW-1185">Reference proteome</keyword>
<protein>
    <recommendedName>
        <fullName evidence="7">Lipoprotein</fullName>
    </recommendedName>
</protein>
<evidence type="ECO:0000256" key="2">
    <source>
        <dbReference type="SAM" id="SignalP"/>
    </source>
</evidence>